<organism evidence="7 8">
    <name type="scientific">Nocardia sputorum</name>
    <dbReference type="NCBI Taxonomy" id="2984338"/>
    <lineage>
        <taxon>Bacteria</taxon>
        <taxon>Bacillati</taxon>
        <taxon>Actinomycetota</taxon>
        <taxon>Actinomycetes</taxon>
        <taxon>Mycobacteriales</taxon>
        <taxon>Nocardiaceae</taxon>
        <taxon>Nocardia</taxon>
    </lineage>
</organism>
<comment type="subcellular location">
    <subcellularLocation>
        <location evidence="1">Membrane</location>
        <topology evidence="1">Multi-pass membrane protein</topology>
    </subcellularLocation>
</comment>
<evidence type="ECO:0000256" key="3">
    <source>
        <dbReference type="ARBA" id="ARBA00022692"/>
    </source>
</evidence>
<dbReference type="Proteomes" id="UP001317870">
    <property type="component" value="Chromosome"/>
</dbReference>
<feature type="transmembrane region" description="Helical" evidence="6">
    <location>
        <begin position="459"/>
        <end position="478"/>
    </location>
</feature>
<protein>
    <submittedName>
        <fullName evidence="7">Amino acid permease</fullName>
    </submittedName>
</protein>
<feature type="transmembrane region" description="Helical" evidence="6">
    <location>
        <begin position="417"/>
        <end position="439"/>
    </location>
</feature>
<keyword evidence="4 6" id="KW-1133">Transmembrane helix</keyword>
<evidence type="ECO:0000256" key="5">
    <source>
        <dbReference type="ARBA" id="ARBA00023136"/>
    </source>
</evidence>
<evidence type="ECO:0000313" key="7">
    <source>
        <dbReference type="EMBL" id="BDU00836.1"/>
    </source>
</evidence>
<evidence type="ECO:0000256" key="1">
    <source>
        <dbReference type="ARBA" id="ARBA00004141"/>
    </source>
</evidence>
<dbReference type="InterPro" id="IPR002293">
    <property type="entry name" value="AA/rel_permease1"/>
</dbReference>
<keyword evidence="2" id="KW-0813">Transport</keyword>
<feature type="transmembrane region" description="Helical" evidence="6">
    <location>
        <begin position="390"/>
        <end position="411"/>
    </location>
</feature>
<dbReference type="PANTHER" id="PTHR45649:SF26">
    <property type="entry name" value="OS04G0435100 PROTEIN"/>
    <property type="match status" value="1"/>
</dbReference>
<accession>A0ABM8D0H6</accession>
<keyword evidence="8" id="KW-1185">Reference proteome</keyword>
<evidence type="ECO:0000256" key="6">
    <source>
        <dbReference type="SAM" id="Phobius"/>
    </source>
</evidence>
<feature type="transmembrane region" description="Helical" evidence="6">
    <location>
        <begin position="177"/>
        <end position="196"/>
    </location>
</feature>
<gene>
    <name evidence="7" type="ORF">IFM12276_38640</name>
</gene>
<feature type="transmembrane region" description="Helical" evidence="6">
    <location>
        <begin position="249"/>
        <end position="271"/>
    </location>
</feature>
<dbReference type="PIRSF" id="PIRSF006060">
    <property type="entry name" value="AA_transporter"/>
    <property type="match status" value="1"/>
</dbReference>
<dbReference type="Pfam" id="PF13520">
    <property type="entry name" value="AA_permease_2"/>
    <property type="match status" value="1"/>
</dbReference>
<feature type="transmembrane region" description="Helical" evidence="6">
    <location>
        <begin position="484"/>
        <end position="504"/>
    </location>
</feature>
<evidence type="ECO:0000256" key="4">
    <source>
        <dbReference type="ARBA" id="ARBA00022989"/>
    </source>
</evidence>
<feature type="transmembrane region" description="Helical" evidence="6">
    <location>
        <begin position="292"/>
        <end position="314"/>
    </location>
</feature>
<dbReference type="EMBL" id="AP026978">
    <property type="protein sequence ID" value="BDU00836.1"/>
    <property type="molecule type" value="Genomic_DNA"/>
</dbReference>
<evidence type="ECO:0000313" key="8">
    <source>
        <dbReference type="Proteomes" id="UP001317870"/>
    </source>
</evidence>
<feature type="transmembrane region" description="Helical" evidence="6">
    <location>
        <begin position="138"/>
        <end position="157"/>
    </location>
</feature>
<feature type="transmembrane region" description="Helical" evidence="6">
    <location>
        <begin position="342"/>
        <end position="369"/>
    </location>
</feature>
<name>A0ABM8D0H6_9NOCA</name>
<proteinExistence type="predicted"/>
<reference evidence="7 8" key="1">
    <citation type="submission" date="2022-11" db="EMBL/GenBank/DDBJ databases">
        <title>Genome Sequencing of Nocardia sp. ON39_IFM12276 and assembly.</title>
        <authorList>
            <person name="Shimojima M."/>
            <person name="Toyokawa M."/>
            <person name="Uesaka K."/>
        </authorList>
    </citation>
    <scope>NUCLEOTIDE SEQUENCE [LARGE SCALE GENOMIC DNA]</scope>
    <source>
        <strain evidence="7 8">IFM 12276</strain>
    </source>
</reference>
<keyword evidence="5 6" id="KW-0472">Membrane</keyword>
<evidence type="ECO:0000256" key="2">
    <source>
        <dbReference type="ARBA" id="ARBA00022448"/>
    </source>
</evidence>
<keyword evidence="3 6" id="KW-0812">Transmembrane</keyword>
<sequence>MIGVQTGRHNLILMTFPIDPGVGAPLRIEGEVAAVARASADQADEDSVEIGGYRQELKRTLGSFQVFAISFAFISVAVGIFATYDDVLRNAGPVGIWLWILAAVGQALVALVVAQFAARIPLSGSAYQWASRLANPKIGWWFGWVTFCYLAIAVVAVDNALASQAFMPLAGLERDEETARVITLVVLFVQAVLAIASTRIVSMINTAAVGLELALVVVLAIALVVAVVITGRGATGNLTSRGITENASGYFAVGGGLMLAMIMGLGTLVGFDAAANLAEEAKDPHRSVPRAIVGSVVAAGVLGLLFLIALTVAIDDIPGVSASGSPVAAIMRDQLGPVMERVLLAAITFAFFGAGMVVLAACSRLVFAMSRDARFPAHKLMRRVDPRTRTPVPATILILLLGVVLMVALPGDALLELITASTILPALIYGATIVLYLAVRRRLDRRKGAFDLGRFELPIAVAALVWSAVALFVLVTPADATVPVVIVAGLLLVGGLFFLAVLTFDRQALETEPGDVSVFEH</sequence>
<dbReference type="PANTHER" id="PTHR45649">
    <property type="entry name" value="AMINO-ACID PERMEASE BAT1"/>
    <property type="match status" value="1"/>
</dbReference>
<feature type="transmembrane region" description="Helical" evidence="6">
    <location>
        <begin position="64"/>
        <end position="84"/>
    </location>
</feature>
<feature type="transmembrane region" description="Helical" evidence="6">
    <location>
        <begin position="208"/>
        <end position="229"/>
    </location>
</feature>
<dbReference type="Gene3D" id="1.20.1740.10">
    <property type="entry name" value="Amino acid/polyamine transporter I"/>
    <property type="match status" value="1"/>
</dbReference>
<feature type="transmembrane region" description="Helical" evidence="6">
    <location>
        <begin position="96"/>
        <end position="117"/>
    </location>
</feature>